<keyword evidence="2" id="KW-0001">2Fe-2S</keyword>
<accession>A0A939DI06</accession>
<dbReference type="Pfam" id="PF00848">
    <property type="entry name" value="Ring_hydroxyl_A"/>
    <property type="match status" value="1"/>
</dbReference>
<dbReference type="GO" id="GO:0051213">
    <property type="term" value="F:dioxygenase activity"/>
    <property type="evidence" value="ECO:0007669"/>
    <property type="project" value="UniProtKB-KW"/>
</dbReference>
<protein>
    <submittedName>
        <fullName evidence="8">Aromatic ring-hydroxylating dioxygenase subunit alpha</fullName>
    </submittedName>
</protein>
<dbReference type="EMBL" id="JAFKCZ010000016">
    <property type="protein sequence ID" value="MBN7798634.1"/>
    <property type="molecule type" value="Genomic_DNA"/>
</dbReference>
<dbReference type="AlphaFoldDB" id="A0A939DI06"/>
<comment type="cofactor">
    <cofactor evidence="1">
        <name>Fe cation</name>
        <dbReference type="ChEBI" id="CHEBI:24875"/>
    </cofactor>
</comment>
<evidence type="ECO:0000259" key="7">
    <source>
        <dbReference type="PROSITE" id="PS51296"/>
    </source>
</evidence>
<dbReference type="Gene3D" id="3.90.380.10">
    <property type="entry name" value="Naphthalene 1,2-dioxygenase Alpha Subunit, Chain A, domain 1"/>
    <property type="match status" value="2"/>
</dbReference>
<evidence type="ECO:0000256" key="5">
    <source>
        <dbReference type="ARBA" id="ARBA00023004"/>
    </source>
</evidence>
<dbReference type="GO" id="GO:0051537">
    <property type="term" value="F:2 iron, 2 sulfur cluster binding"/>
    <property type="evidence" value="ECO:0007669"/>
    <property type="project" value="UniProtKB-KW"/>
</dbReference>
<proteinExistence type="predicted"/>
<evidence type="ECO:0000256" key="1">
    <source>
        <dbReference type="ARBA" id="ARBA00001962"/>
    </source>
</evidence>
<keyword evidence="9" id="KW-1185">Reference proteome</keyword>
<keyword evidence="8" id="KW-0223">Dioxygenase</keyword>
<keyword evidence="6" id="KW-0411">Iron-sulfur</keyword>
<name>A0A939DI06_9GAMM</name>
<dbReference type="RefSeq" id="WP_206562076.1">
    <property type="nucleotide sequence ID" value="NZ_JAFKCZ010000016.1"/>
</dbReference>
<gene>
    <name evidence="8" type="ORF">JYP50_18680</name>
</gene>
<evidence type="ECO:0000313" key="9">
    <source>
        <dbReference type="Proteomes" id="UP000664303"/>
    </source>
</evidence>
<dbReference type="Proteomes" id="UP000664303">
    <property type="component" value="Unassembled WGS sequence"/>
</dbReference>
<evidence type="ECO:0000256" key="2">
    <source>
        <dbReference type="ARBA" id="ARBA00022714"/>
    </source>
</evidence>
<dbReference type="CDD" id="cd03469">
    <property type="entry name" value="Rieske_RO_Alpha_N"/>
    <property type="match status" value="1"/>
</dbReference>
<evidence type="ECO:0000256" key="3">
    <source>
        <dbReference type="ARBA" id="ARBA00022723"/>
    </source>
</evidence>
<comment type="caution">
    <text evidence="8">The sequence shown here is derived from an EMBL/GenBank/DDBJ whole genome shotgun (WGS) entry which is preliminary data.</text>
</comment>
<reference evidence="8" key="1">
    <citation type="submission" date="2021-02" db="EMBL/GenBank/DDBJ databases">
        <title>PHA producing bacteria isolated from coastal sediment in Guangdong, Shenzhen.</title>
        <authorList>
            <person name="Zheng W."/>
            <person name="Yu S."/>
            <person name="Huang Y."/>
        </authorList>
    </citation>
    <scope>NUCLEOTIDE SEQUENCE</scope>
    <source>
        <strain evidence="8">TN14-10</strain>
    </source>
</reference>
<evidence type="ECO:0000256" key="4">
    <source>
        <dbReference type="ARBA" id="ARBA00023002"/>
    </source>
</evidence>
<dbReference type="GO" id="GO:0005506">
    <property type="term" value="F:iron ion binding"/>
    <property type="evidence" value="ECO:0007669"/>
    <property type="project" value="InterPro"/>
</dbReference>
<sequence>MTASHHTGPEQLLLQLLRRAGGEVPPPGPCSLRVPTAVYTDPARCERERDVLFLQLPQVIGHASQIPEPGDALVYDWLGLPLVTLRDKAGAVGTFMNVCRHRGMRLLQEEGQTHVRSLVCPYHQWTYGLDGQLRNIPRAESFEALDTAELGLVRLPTEVRHGIIWVQATPGQPMDLDEHLAGLGPDFDRFGLPDYRFCQQSIKAIDCNWKLIQDAFLDGYHVVRLHKNTVGPFFPDALAESSTHGRHIRSAVARNEIFEALEQADPQLDLRLHATFSYTLFPNVVLIFHPEYTSIISLFPQSPDHTLFVHSMLTPRAPTSEQERDHFARSFALIDEGVFEAEDIFVSVGTQKGLRSGANKSLLFGSLEEPAVRFHQFIEEAL</sequence>
<feature type="domain" description="Rieske" evidence="7">
    <location>
        <begin position="57"/>
        <end position="166"/>
    </location>
</feature>
<evidence type="ECO:0000256" key="6">
    <source>
        <dbReference type="ARBA" id="ARBA00023014"/>
    </source>
</evidence>
<dbReference type="SUPFAM" id="SSF55961">
    <property type="entry name" value="Bet v1-like"/>
    <property type="match status" value="1"/>
</dbReference>
<dbReference type="SUPFAM" id="SSF50022">
    <property type="entry name" value="ISP domain"/>
    <property type="match status" value="1"/>
</dbReference>
<organism evidence="8 9">
    <name type="scientific">Parahaliea mediterranea</name>
    <dbReference type="NCBI Taxonomy" id="651086"/>
    <lineage>
        <taxon>Bacteria</taxon>
        <taxon>Pseudomonadati</taxon>
        <taxon>Pseudomonadota</taxon>
        <taxon>Gammaproteobacteria</taxon>
        <taxon>Cellvibrionales</taxon>
        <taxon>Halieaceae</taxon>
        <taxon>Parahaliea</taxon>
    </lineage>
</organism>
<dbReference type="InterPro" id="IPR015879">
    <property type="entry name" value="Ring_hydroxy_dOase_asu_C_dom"/>
</dbReference>
<dbReference type="InterPro" id="IPR036922">
    <property type="entry name" value="Rieske_2Fe-2S_sf"/>
</dbReference>
<dbReference type="Pfam" id="PF00355">
    <property type="entry name" value="Rieske"/>
    <property type="match status" value="1"/>
</dbReference>
<dbReference type="InterPro" id="IPR017941">
    <property type="entry name" value="Rieske_2Fe-2S"/>
</dbReference>
<dbReference type="PANTHER" id="PTHR43756:SF5">
    <property type="entry name" value="CHOLINE MONOOXYGENASE, CHLOROPLASTIC"/>
    <property type="match status" value="1"/>
</dbReference>
<keyword evidence="5" id="KW-0408">Iron</keyword>
<keyword evidence="4" id="KW-0560">Oxidoreductase</keyword>
<evidence type="ECO:0000313" key="8">
    <source>
        <dbReference type="EMBL" id="MBN7798634.1"/>
    </source>
</evidence>
<dbReference type="InterPro" id="IPR001663">
    <property type="entry name" value="Rng_hydr_dOase-A"/>
</dbReference>
<dbReference type="PRINTS" id="PR00090">
    <property type="entry name" value="RNGDIOXGNASE"/>
</dbReference>
<dbReference type="PANTHER" id="PTHR43756">
    <property type="entry name" value="CHOLINE MONOOXYGENASE, CHLOROPLASTIC"/>
    <property type="match status" value="1"/>
</dbReference>
<dbReference type="Gene3D" id="2.102.10.10">
    <property type="entry name" value="Rieske [2Fe-2S] iron-sulphur domain"/>
    <property type="match status" value="1"/>
</dbReference>
<keyword evidence="3" id="KW-0479">Metal-binding</keyword>
<dbReference type="PROSITE" id="PS51296">
    <property type="entry name" value="RIESKE"/>
    <property type="match status" value="1"/>
</dbReference>